<sequence length="437" mass="47851">MTLDMFKEDKPGGGGAPPRPLADRMRPKSFEMFLGQGDILGDAKPLKALIDGGAIPSILFWGPPGSGKTTLARLIAKTQDCRFIEISAVSSGVKELREAVATARREWRNNRRRTILFIDEVHRFNKTQQDAILPHVEEGEVIVIGSTTQNPAFEVIPALRSRSRIFRLEKLSFDDVVLIVQRGAEDKEDGFGKRGVKLGEGVVEKIASVSGGDARVALNLLESSVYAAGEGTVDIKMVEDLSRDQAILYDKLGQEHYDHASAFQKSLRGSDPDASIYWLAKMLAGGEDPRFIARRLIVCASEDVGLSDPAALLVAIAAADAVDRIGLPEGRIPLAHATLHIATAPKSNSAYLAINKAMTDIGKGDSHPVPDHLKDTSYKTAKSFGFGKGYKYPHDYAGHYVRQKYLPEKLKAKKYYEPQEEGREKEIKNKMKGKGPG</sequence>
<dbReference type="Pfam" id="PF00004">
    <property type="entry name" value="AAA"/>
    <property type="match status" value="1"/>
</dbReference>
<dbReference type="SUPFAM" id="SSF48019">
    <property type="entry name" value="post-AAA+ oligomerization domain-like"/>
    <property type="match status" value="1"/>
</dbReference>
<evidence type="ECO:0000256" key="2">
    <source>
        <dbReference type="ARBA" id="ARBA00022705"/>
    </source>
</evidence>
<name>A0A3B1C5N7_9ZZZZ</name>
<dbReference type="GO" id="GO:0000731">
    <property type="term" value="P:DNA synthesis involved in DNA repair"/>
    <property type="evidence" value="ECO:0007669"/>
    <property type="project" value="TreeGrafter"/>
</dbReference>
<comment type="similarity">
    <text evidence="1">Belongs to the AAA ATPase family. RarA/MGS1/WRNIP1 subfamily.</text>
</comment>
<proteinExistence type="inferred from homology"/>
<dbReference type="Pfam" id="PF12002">
    <property type="entry name" value="MgsA_C"/>
    <property type="match status" value="1"/>
</dbReference>
<feature type="compositionally biased region" description="Basic and acidic residues" evidence="5">
    <location>
        <begin position="1"/>
        <end position="11"/>
    </location>
</feature>
<evidence type="ECO:0000313" key="7">
    <source>
        <dbReference type="EMBL" id="VAX21961.1"/>
    </source>
</evidence>
<dbReference type="Pfam" id="PF16193">
    <property type="entry name" value="AAA_assoc_2"/>
    <property type="match status" value="1"/>
</dbReference>
<dbReference type="InterPro" id="IPR003593">
    <property type="entry name" value="AAA+_ATPase"/>
</dbReference>
<dbReference type="InterPro" id="IPR051314">
    <property type="entry name" value="AAA_ATPase_RarA/MGS1/WRNIP1"/>
</dbReference>
<dbReference type="InterPro" id="IPR008921">
    <property type="entry name" value="DNA_pol3_clamp-load_cplx_C"/>
</dbReference>
<dbReference type="InterPro" id="IPR027417">
    <property type="entry name" value="P-loop_NTPase"/>
</dbReference>
<evidence type="ECO:0000256" key="4">
    <source>
        <dbReference type="ARBA" id="ARBA00022840"/>
    </source>
</evidence>
<dbReference type="CDD" id="cd18139">
    <property type="entry name" value="HLD_clamp_RarA"/>
    <property type="match status" value="1"/>
</dbReference>
<dbReference type="AlphaFoldDB" id="A0A3B1C5N7"/>
<keyword evidence="4" id="KW-0067">ATP-binding</keyword>
<feature type="compositionally biased region" description="Basic and acidic residues" evidence="5">
    <location>
        <begin position="416"/>
        <end position="429"/>
    </location>
</feature>
<dbReference type="GO" id="GO:0008047">
    <property type="term" value="F:enzyme activator activity"/>
    <property type="evidence" value="ECO:0007669"/>
    <property type="project" value="TreeGrafter"/>
</dbReference>
<feature type="region of interest" description="Disordered" evidence="5">
    <location>
        <begin position="416"/>
        <end position="437"/>
    </location>
</feature>
<protein>
    <submittedName>
        <fullName evidence="7">Replication-associated recombination protein RarA</fullName>
    </submittedName>
</protein>
<dbReference type="CDD" id="cd00009">
    <property type="entry name" value="AAA"/>
    <property type="match status" value="1"/>
</dbReference>
<dbReference type="FunFam" id="3.40.50.300:FF:000137">
    <property type="entry name" value="Replication-associated recombination protein A"/>
    <property type="match status" value="1"/>
</dbReference>
<keyword evidence="3" id="KW-0547">Nucleotide-binding</keyword>
<dbReference type="Gene3D" id="1.10.3710.10">
    <property type="entry name" value="DNA polymerase III clamp loader subunits, C-terminal domain"/>
    <property type="match status" value="1"/>
</dbReference>
<dbReference type="PANTHER" id="PTHR13779:SF7">
    <property type="entry name" value="ATPASE WRNIP1"/>
    <property type="match status" value="1"/>
</dbReference>
<evidence type="ECO:0000256" key="1">
    <source>
        <dbReference type="ARBA" id="ARBA00008959"/>
    </source>
</evidence>
<dbReference type="EMBL" id="UOGE01000070">
    <property type="protein sequence ID" value="VAX21961.1"/>
    <property type="molecule type" value="Genomic_DNA"/>
</dbReference>
<dbReference type="GO" id="GO:0005524">
    <property type="term" value="F:ATP binding"/>
    <property type="evidence" value="ECO:0007669"/>
    <property type="project" value="UniProtKB-KW"/>
</dbReference>
<feature type="region of interest" description="Disordered" evidence="5">
    <location>
        <begin position="1"/>
        <end position="22"/>
    </location>
</feature>
<evidence type="ECO:0000259" key="6">
    <source>
        <dbReference type="SMART" id="SM00382"/>
    </source>
</evidence>
<evidence type="ECO:0000256" key="5">
    <source>
        <dbReference type="SAM" id="MobiDB-lite"/>
    </source>
</evidence>
<dbReference type="InterPro" id="IPR003959">
    <property type="entry name" value="ATPase_AAA_core"/>
</dbReference>
<dbReference type="GO" id="GO:0006261">
    <property type="term" value="P:DNA-templated DNA replication"/>
    <property type="evidence" value="ECO:0007669"/>
    <property type="project" value="TreeGrafter"/>
</dbReference>
<dbReference type="Gene3D" id="3.40.50.300">
    <property type="entry name" value="P-loop containing nucleotide triphosphate hydrolases"/>
    <property type="match status" value="1"/>
</dbReference>
<evidence type="ECO:0000256" key="3">
    <source>
        <dbReference type="ARBA" id="ARBA00022741"/>
    </source>
</evidence>
<dbReference type="PANTHER" id="PTHR13779">
    <property type="entry name" value="WERNER HELICASE-INTERACTING PROTEIN 1 FAMILY MEMBER"/>
    <property type="match status" value="1"/>
</dbReference>
<organism evidence="7">
    <name type="scientific">hydrothermal vent metagenome</name>
    <dbReference type="NCBI Taxonomy" id="652676"/>
    <lineage>
        <taxon>unclassified sequences</taxon>
        <taxon>metagenomes</taxon>
        <taxon>ecological metagenomes</taxon>
    </lineage>
</organism>
<dbReference type="Gene3D" id="1.10.8.60">
    <property type="match status" value="1"/>
</dbReference>
<dbReference type="FunFam" id="1.20.272.10:FF:000001">
    <property type="entry name" value="Putative AAA family ATPase"/>
    <property type="match status" value="1"/>
</dbReference>
<dbReference type="GO" id="GO:0016887">
    <property type="term" value="F:ATP hydrolysis activity"/>
    <property type="evidence" value="ECO:0007669"/>
    <property type="project" value="InterPro"/>
</dbReference>
<reference evidence="7" key="1">
    <citation type="submission" date="2018-06" db="EMBL/GenBank/DDBJ databases">
        <authorList>
            <person name="Zhirakovskaya E."/>
        </authorList>
    </citation>
    <scope>NUCLEOTIDE SEQUENCE</scope>
</reference>
<dbReference type="InterPro" id="IPR032423">
    <property type="entry name" value="AAA_assoc_2"/>
</dbReference>
<dbReference type="FunFam" id="1.10.3710.10:FF:000003">
    <property type="entry name" value="ATPase, AAA family protein"/>
    <property type="match status" value="1"/>
</dbReference>
<dbReference type="GO" id="GO:0017116">
    <property type="term" value="F:single-stranded DNA helicase activity"/>
    <property type="evidence" value="ECO:0007669"/>
    <property type="project" value="TreeGrafter"/>
</dbReference>
<dbReference type="GO" id="GO:0003677">
    <property type="term" value="F:DNA binding"/>
    <property type="evidence" value="ECO:0007669"/>
    <property type="project" value="InterPro"/>
</dbReference>
<dbReference type="Gene3D" id="1.20.272.10">
    <property type="match status" value="1"/>
</dbReference>
<gene>
    <name evidence="7" type="ORF">MNBD_NITROSPINAE02-1142</name>
</gene>
<dbReference type="InterPro" id="IPR021886">
    <property type="entry name" value="MgsA_C"/>
</dbReference>
<keyword evidence="2" id="KW-0235">DNA replication</keyword>
<feature type="domain" description="AAA+ ATPase" evidence="6">
    <location>
        <begin position="54"/>
        <end position="171"/>
    </location>
</feature>
<accession>A0A3B1C5N7</accession>
<dbReference type="SMART" id="SM00382">
    <property type="entry name" value="AAA"/>
    <property type="match status" value="1"/>
</dbReference>
<dbReference type="SUPFAM" id="SSF52540">
    <property type="entry name" value="P-loop containing nucleoside triphosphate hydrolases"/>
    <property type="match status" value="1"/>
</dbReference>